<gene>
    <name evidence="3" type="ORF">GCM10023205_35790</name>
</gene>
<dbReference type="Gene3D" id="3.30.450.20">
    <property type="entry name" value="PAS domain"/>
    <property type="match status" value="2"/>
</dbReference>
<dbReference type="EMBL" id="BAABHS010000011">
    <property type="protein sequence ID" value="GAA4967661.1"/>
    <property type="molecule type" value="Genomic_DNA"/>
</dbReference>
<dbReference type="PANTHER" id="PTHR44757">
    <property type="entry name" value="DIGUANYLATE CYCLASE DGCP"/>
    <property type="match status" value="1"/>
</dbReference>
<dbReference type="InterPro" id="IPR052155">
    <property type="entry name" value="Biofilm_reg_signaling"/>
</dbReference>
<dbReference type="InterPro" id="IPR013767">
    <property type="entry name" value="PAS_fold"/>
</dbReference>
<dbReference type="Proteomes" id="UP001500466">
    <property type="component" value="Unassembled WGS sequence"/>
</dbReference>
<dbReference type="RefSeq" id="WP_345676505.1">
    <property type="nucleotide sequence ID" value="NZ_BAABHS010000011.1"/>
</dbReference>
<evidence type="ECO:0000313" key="3">
    <source>
        <dbReference type="EMBL" id="GAA4967661.1"/>
    </source>
</evidence>
<dbReference type="PROSITE" id="PS50112">
    <property type="entry name" value="PAS"/>
    <property type="match status" value="1"/>
</dbReference>
<keyword evidence="4" id="KW-1185">Reference proteome</keyword>
<dbReference type="InterPro" id="IPR000014">
    <property type="entry name" value="PAS"/>
</dbReference>
<sequence>MNYAGIAPVESPAPTGTHPSDLVPYPASAAPDRRTGARLPGILDAFPQAILLVNGNATIVGANTAAVDSLQAPGTHLVGLGVLDVLPQFDLSRTPGGPDHDDQADAVARMTVRCTDSFEFTAEVAVRPVRHADVGHEAAFPVSGFDLHGVVHDDRGLLLVTISDLTARLCLEAELRRLHSQTTTILRATAEGVVGVDARGRIVLANPAATRFLGYGAADLGGREFLPLAMPAHADGAPLDPDMALLTSTLRTGRGHRSADAVLWHRDGTARPVELSTAAVTDGDRIVGAIVAFADRSAVHAMTEQRNKTAALLERELRTPLGRVAHTLIRLADDPAGALWPEATQTLRRLAEDCLHAVRLTDTLLTDALPTDPDAVSPTAAHAPVTRLRSDPPAVPTSRRAGRHAGSHDENLQGGITPLRRRPAPPTRLTVPGAVVDTGPPRRLPSPIRIPVPALESGPDTGMRIGDGTRAAG</sequence>
<evidence type="ECO:0000256" key="1">
    <source>
        <dbReference type="SAM" id="MobiDB-lite"/>
    </source>
</evidence>
<name>A0ABP9HCW0_9ACTN</name>
<reference evidence="4" key="1">
    <citation type="journal article" date="2019" name="Int. J. Syst. Evol. Microbiol.">
        <title>The Global Catalogue of Microorganisms (GCM) 10K type strain sequencing project: providing services to taxonomists for standard genome sequencing and annotation.</title>
        <authorList>
            <consortium name="The Broad Institute Genomics Platform"/>
            <consortium name="The Broad Institute Genome Sequencing Center for Infectious Disease"/>
            <person name="Wu L."/>
            <person name="Ma J."/>
        </authorList>
    </citation>
    <scope>NUCLEOTIDE SEQUENCE [LARGE SCALE GENOMIC DNA]</scope>
    <source>
        <strain evidence="4">JCM 17986</strain>
    </source>
</reference>
<proteinExistence type="predicted"/>
<dbReference type="Pfam" id="PF00989">
    <property type="entry name" value="PAS"/>
    <property type="match status" value="1"/>
</dbReference>
<comment type="caution">
    <text evidence="3">The sequence shown here is derived from an EMBL/GenBank/DDBJ whole genome shotgun (WGS) entry which is preliminary data.</text>
</comment>
<dbReference type="PANTHER" id="PTHR44757:SF2">
    <property type="entry name" value="BIOFILM ARCHITECTURE MAINTENANCE PROTEIN MBAA"/>
    <property type="match status" value="1"/>
</dbReference>
<accession>A0ABP9HCW0</accession>
<dbReference type="SUPFAM" id="SSF55785">
    <property type="entry name" value="PYP-like sensor domain (PAS domain)"/>
    <property type="match status" value="2"/>
</dbReference>
<organism evidence="3 4">
    <name type="scientific">Yinghuangia aomiensis</name>
    <dbReference type="NCBI Taxonomy" id="676205"/>
    <lineage>
        <taxon>Bacteria</taxon>
        <taxon>Bacillati</taxon>
        <taxon>Actinomycetota</taxon>
        <taxon>Actinomycetes</taxon>
        <taxon>Kitasatosporales</taxon>
        <taxon>Streptomycetaceae</taxon>
        <taxon>Yinghuangia</taxon>
    </lineage>
</organism>
<evidence type="ECO:0000313" key="4">
    <source>
        <dbReference type="Proteomes" id="UP001500466"/>
    </source>
</evidence>
<dbReference type="SMART" id="SM00091">
    <property type="entry name" value="PAS"/>
    <property type="match status" value="2"/>
</dbReference>
<dbReference type="NCBIfam" id="TIGR00229">
    <property type="entry name" value="sensory_box"/>
    <property type="match status" value="1"/>
</dbReference>
<protein>
    <recommendedName>
        <fullName evidence="2">PAS domain-containing protein</fullName>
    </recommendedName>
</protein>
<dbReference type="CDD" id="cd00130">
    <property type="entry name" value="PAS"/>
    <property type="match status" value="1"/>
</dbReference>
<evidence type="ECO:0000259" key="2">
    <source>
        <dbReference type="PROSITE" id="PS50112"/>
    </source>
</evidence>
<feature type="domain" description="PAS" evidence="2">
    <location>
        <begin position="178"/>
        <end position="226"/>
    </location>
</feature>
<feature type="region of interest" description="Disordered" evidence="1">
    <location>
        <begin position="371"/>
        <end position="473"/>
    </location>
</feature>
<dbReference type="InterPro" id="IPR035965">
    <property type="entry name" value="PAS-like_dom_sf"/>
</dbReference>
<feature type="region of interest" description="Disordered" evidence="1">
    <location>
        <begin position="1"/>
        <end position="31"/>
    </location>
</feature>